<dbReference type="RefSeq" id="WP_149390565.1">
    <property type="nucleotide sequence ID" value="NZ_SMRS01000004.1"/>
</dbReference>
<evidence type="ECO:0000313" key="15">
    <source>
        <dbReference type="Proteomes" id="UP000325302"/>
    </source>
</evidence>
<dbReference type="Proteomes" id="UP000325302">
    <property type="component" value="Unassembled WGS sequence"/>
</dbReference>
<dbReference type="GO" id="GO:0004496">
    <property type="term" value="F:mevalonate kinase activity"/>
    <property type="evidence" value="ECO:0007669"/>
    <property type="project" value="UniProtKB-EC"/>
</dbReference>
<gene>
    <name evidence="14" type="ORF">E1H14_06060</name>
</gene>
<keyword evidence="11" id="KW-0443">Lipid metabolism</keyword>
<organism evidence="14 15">
    <name type="scientific">Nitrincola tapanii</name>
    <dbReference type="NCBI Taxonomy" id="1708751"/>
    <lineage>
        <taxon>Bacteria</taxon>
        <taxon>Pseudomonadati</taxon>
        <taxon>Pseudomonadota</taxon>
        <taxon>Gammaproteobacteria</taxon>
        <taxon>Oceanospirillales</taxon>
        <taxon>Oceanospirillaceae</taxon>
        <taxon>Nitrincola</taxon>
    </lineage>
</organism>
<reference evidence="14 15" key="1">
    <citation type="submission" date="2019-03" db="EMBL/GenBank/DDBJ databases">
        <title>Nitrincola sp. nov. isolated from an Indian soda lake.</title>
        <authorList>
            <person name="Joshi A."/>
            <person name="Thite S.V."/>
            <person name="Joseph N."/>
            <person name="Dhotre D."/>
            <person name="Moorthy M."/>
            <person name="Shouche Y.S."/>
        </authorList>
    </citation>
    <scope>NUCLEOTIDE SEQUENCE [LARGE SCALE GENOMIC DNA]</scope>
    <source>
        <strain evidence="14 15">MEB193</strain>
    </source>
</reference>
<comment type="pathway">
    <text evidence="12">Isoprenoid biosynthesis; isopentenyl diphosphate biosynthesis via mevalonate pathway; isopentenyl diphosphate from (R)-mevalonate: step 1/3.</text>
</comment>
<keyword evidence="6" id="KW-0808">Transferase</keyword>
<keyword evidence="10" id="KW-0460">Magnesium</keyword>
<evidence type="ECO:0000256" key="4">
    <source>
        <dbReference type="ARBA" id="ARBA00022490"/>
    </source>
</evidence>
<keyword evidence="15" id="KW-1185">Reference proteome</keyword>
<evidence type="ECO:0000256" key="8">
    <source>
        <dbReference type="ARBA" id="ARBA00022777"/>
    </source>
</evidence>
<dbReference type="PRINTS" id="PR00959">
    <property type="entry name" value="MEVGALKINASE"/>
</dbReference>
<evidence type="ECO:0000313" key="14">
    <source>
        <dbReference type="EMBL" id="KAA0874985.1"/>
    </source>
</evidence>
<dbReference type="InterPro" id="IPR006204">
    <property type="entry name" value="GHMP_kinase_N_dom"/>
</dbReference>
<evidence type="ECO:0000256" key="1">
    <source>
        <dbReference type="ARBA" id="ARBA00004496"/>
    </source>
</evidence>
<accession>A0A5A9W4B7</accession>
<keyword evidence="5" id="KW-0444">Lipid biosynthesis</keyword>
<evidence type="ECO:0000256" key="2">
    <source>
        <dbReference type="ARBA" id="ARBA00006495"/>
    </source>
</evidence>
<evidence type="ECO:0000256" key="9">
    <source>
        <dbReference type="ARBA" id="ARBA00022840"/>
    </source>
</evidence>
<evidence type="ECO:0000256" key="11">
    <source>
        <dbReference type="ARBA" id="ARBA00023098"/>
    </source>
</evidence>
<dbReference type="GO" id="GO:0005829">
    <property type="term" value="C:cytosol"/>
    <property type="evidence" value="ECO:0007669"/>
    <property type="project" value="TreeGrafter"/>
</dbReference>
<dbReference type="SUPFAM" id="SSF55060">
    <property type="entry name" value="GHMP Kinase, C-terminal domain"/>
    <property type="match status" value="1"/>
</dbReference>
<dbReference type="PANTHER" id="PTHR43290">
    <property type="entry name" value="MEVALONATE KINASE"/>
    <property type="match status" value="1"/>
</dbReference>
<feature type="domain" description="GHMP kinase N-terminal" evidence="13">
    <location>
        <begin position="105"/>
        <end position="176"/>
    </location>
</feature>
<dbReference type="EC" id="2.7.1.36" evidence="3"/>
<dbReference type="InterPro" id="IPR020568">
    <property type="entry name" value="Ribosomal_Su5_D2-typ_SF"/>
</dbReference>
<dbReference type="Gene3D" id="3.30.70.890">
    <property type="entry name" value="GHMP kinase, C-terminal domain"/>
    <property type="match status" value="1"/>
</dbReference>
<dbReference type="Gene3D" id="3.30.230.10">
    <property type="match status" value="1"/>
</dbReference>
<comment type="similarity">
    <text evidence="2">Belongs to the GHMP kinase family. Mevalonate kinase subfamily.</text>
</comment>
<dbReference type="PROSITE" id="PS00627">
    <property type="entry name" value="GHMP_KINASES_ATP"/>
    <property type="match status" value="1"/>
</dbReference>
<evidence type="ECO:0000256" key="10">
    <source>
        <dbReference type="ARBA" id="ARBA00022842"/>
    </source>
</evidence>
<dbReference type="EMBL" id="SMRS01000004">
    <property type="protein sequence ID" value="KAA0874985.1"/>
    <property type="molecule type" value="Genomic_DNA"/>
</dbReference>
<evidence type="ECO:0000256" key="6">
    <source>
        <dbReference type="ARBA" id="ARBA00022679"/>
    </source>
</evidence>
<keyword evidence="9" id="KW-0067">ATP-binding</keyword>
<dbReference type="UniPathway" id="UPA00057">
    <property type="reaction ID" value="UER00098"/>
</dbReference>
<evidence type="ECO:0000259" key="13">
    <source>
        <dbReference type="Pfam" id="PF00288"/>
    </source>
</evidence>
<keyword evidence="4" id="KW-0963">Cytoplasm</keyword>
<dbReference type="InterPro" id="IPR036554">
    <property type="entry name" value="GHMP_kinase_C_sf"/>
</dbReference>
<keyword evidence="7" id="KW-0547">Nucleotide-binding</keyword>
<proteinExistence type="inferred from homology"/>
<dbReference type="OrthoDB" id="9764892at2"/>
<name>A0A5A9W4B7_9GAMM</name>
<dbReference type="SUPFAM" id="SSF54211">
    <property type="entry name" value="Ribosomal protein S5 domain 2-like"/>
    <property type="match status" value="1"/>
</dbReference>
<dbReference type="GO" id="GO:0005524">
    <property type="term" value="F:ATP binding"/>
    <property type="evidence" value="ECO:0007669"/>
    <property type="project" value="UniProtKB-KW"/>
</dbReference>
<dbReference type="PANTHER" id="PTHR43290:SF2">
    <property type="entry name" value="MEVALONATE KINASE"/>
    <property type="match status" value="1"/>
</dbReference>
<evidence type="ECO:0000256" key="7">
    <source>
        <dbReference type="ARBA" id="ARBA00022741"/>
    </source>
</evidence>
<dbReference type="Pfam" id="PF00288">
    <property type="entry name" value="GHMP_kinases_N"/>
    <property type="match status" value="1"/>
</dbReference>
<keyword evidence="8 14" id="KW-0418">Kinase</keyword>
<evidence type="ECO:0000256" key="5">
    <source>
        <dbReference type="ARBA" id="ARBA00022516"/>
    </source>
</evidence>
<sequence>MRVAQAPGKIIFSGEHAVVYGVPALATAVDLHVRMLWLEMPDSSLNWTHLQHSACRYSLEQLRRLSAQLDQRYADFSAGRLPIQQVLTHPHQLLAYSLARAAEAADLTRLGGSLRIHSDLPLGAGMGSSAALIAAASCLLAPKLPLSERIELVYQCERLQHGRGSYTDAASVCQGGWSRVCGQAIQSVQGPLLDAHWYWIFTGVPEATTGECVEQVRLTHAHSEIWQAFQQVAEDLACAQPQALAEGVRQNQRLLEALQVVPEAVRVWVRKIEALGGAAKISGAGSIRGDAAGLLLAWMPEHTPADLNLPSEYRWGVLQQETQGAQAFNL</sequence>
<dbReference type="GO" id="GO:0019287">
    <property type="term" value="P:isopentenyl diphosphate biosynthetic process, mevalonate pathway"/>
    <property type="evidence" value="ECO:0007669"/>
    <property type="project" value="UniProtKB-UniPathway"/>
</dbReference>
<comment type="caution">
    <text evidence="14">The sequence shown here is derived from an EMBL/GenBank/DDBJ whole genome shotgun (WGS) entry which is preliminary data.</text>
</comment>
<evidence type="ECO:0000256" key="3">
    <source>
        <dbReference type="ARBA" id="ARBA00012103"/>
    </source>
</evidence>
<dbReference type="InterPro" id="IPR006205">
    <property type="entry name" value="Mev_gal_kin"/>
</dbReference>
<comment type="subcellular location">
    <subcellularLocation>
        <location evidence="1">Cytoplasm</location>
    </subcellularLocation>
</comment>
<protein>
    <recommendedName>
        <fullName evidence="3">mevalonate kinase</fullName>
        <ecNumber evidence="3">2.7.1.36</ecNumber>
    </recommendedName>
</protein>
<evidence type="ECO:0000256" key="12">
    <source>
        <dbReference type="ARBA" id="ARBA00029438"/>
    </source>
</evidence>
<dbReference type="InterPro" id="IPR006203">
    <property type="entry name" value="GHMP_knse_ATP-bd_CS"/>
</dbReference>
<dbReference type="InterPro" id="IPR014721">
    <property type="entry name" value="Ribsml_uS5_D2-typ_fold_subgr"/>
</dbReference>
<dbReference type="AlphaFoldDB" id="A0A5A9W4B7"/>